<dbReference type="InterPro" id="IPR011005">
    <property type="entry name" value="Dihydropteroate_synth-like_sf"/>
</dbReference>
<dbReference type="PANTHER" id="PTHR20941">
    <property type="entry name" value="FOLATE SYNTHESIS PROTEINS"/>
    <property type="match status" value="1"/>
</dbReference>
<dbReference type="AlphaFoldDB" id="A0AAE3H0Z5"/>
<dbReference type="Proteomes" id="UP001204144">
    <property type="component" value="Unassembled WGS sequence"/>
</dbReference>
<dbReference type="Pfam" id="PF00809">
    <property type="entry name" value="Pterin_bind"/>
    <property type="match status" value="1"/>
</dbReference>
<dbReference type="GO" id="GO:0046656">
    <property type="term" value="P:folic acid biosynthetic process"/>
    <property type="evidence" value="ECO:0007669"/>
    <property type="project" value="UniProtKB-KW"/>
</dbReference>
<keyword evidence="7" id="KW-0460">Magnesium</keyword>
<dbReference type="RefSeq" id="WP_255036511.1">
    <property type="nucleotide sequence ID" value="NZ_RJUF01000014.1"/>
</dbReference>
<evidence type="ECO:0000256" key="1">
    <source>
        <dbReference type="ARBA" id="ARBA00000012"/>
    </source>
</evidence>
<keyword evidence="8" id="KW-0289">Folate biosynthesis</keyword>
<dbReference type="GO" id="GO:0005829">
    <property type="term" value="C:cytosol"/>
    <property type="evidence" value="ECO:0007669"/>
    <property type="project" value="TreeGrafter"/>
</dbReference>
<gene>
    <name evidence="10" type="primary">folP</name>
    <name evidence="10" type="ORF">EGI31_07195</name>
</gene>
<keyword evidence="6" id="KW-0479">Metal-binding</keyword>
<evidence type="ECO:0000256" key="7">
    <source>
        <dbReference type="ARBA" id="ARBA00022842"/>
    </source>
</evidence>
<comment type="caution">
    <text evidence="10">The sequence shown here is derived from an EMBL/GenBank/DDBJ whole genome shotgun (WGS) entry which is preliminary data.</text>
</comment>
<sequence length="278" mass="31218">MKDTINIGGKILDLQKPIIMGIMNITPDSFHKDSRFNPFDEDFLKKANEMLENGASIIDIGGYSSRPGAVDISENEEIDRVIPAIEILVKNFRDVTISIDTFRAKVAYSALSSGAKLVNDISAGELDPEMVPLIIKNNYPYILMHMRGNPETMQNLTGYENIYSEILEQLDTKANFLRKNGVRDIIIDPGFGFSKTIEQNYELMKNLSIFKNENYPILVGISRKSMIYKLLKIDSSETLEATAQLHLQALLAGANILRVHDVKSAKNSVELYKILKNS</sequence>
<evidence type="ECO:0000259" key="9">
    <source>
        <dbReference type="PROSITE" id="PS50972"/>
    </source>
</evidence>
<evidence type="ECO:0000256" key="8">
    <source>
        <dbReference type="ARBA" id="ARBA00022909"/>
    </source>
</evidence>
<dbReference type="GO" id="GO:0046872">
    <property type="term" value="F:metal ion binding"/>
    <property type="evidence" value="ECO:0007669"/>
    <property type="project" value="UniProtKB-KW"/>
</dbReference>
<dbReference type="GO" id="GO:0046654">
    <property type="term" value="P:tetrahydrofolate biosynthetic process"/>
    <property type="evidence" value="ECO:0007669"/>
    <property type="project" value="TreeGrafter"/>
</dbReference>
<dbReference type="EMBL" id="RJUF01000014">
    <property type="protein sequence ID" value="MCP9762738.1"/>
    <property type="molecule type" value="Genomic_DNA"/>
</dbReference>
<dbReference type="EC" id="2.5.1.15" evidence="4"/>
<dbReference type="PROSITE" id="PS00793">
    <property type="entry name" value="DHPS_2"/>
    <property type="match status" value="1"/>
</dbReference>
<feature type="domain" description="Pterin-binding" evidence="9">
    <location>
        <begin position="17"/>
        <end position="270"/>
    </location>
</feature>
<organism evidence="10 11">
    <name type="scientific">Lacihabitans soyangensis</name>
    <dbReference type="NCBI Taxonomy" id="869394"/>
    <lineage>
        <taxon>Bacteria</taxon>
        <taxon>Pseudomonadati</taxon>
        <taxon>Bacteroidota</taxon>
        <taxon>Cytophagia</taxon>
        <taxon>Cytophagales</taxon>
        <taxon>Leadbetterellaceae</taxon>
        <taxon>Lacihabitans</taxon>
    </lineage>
</organism>
<dbReference type="NCBIfam" id="TIGR01496">
    <property type="entry name" value="DHPS"/>
    <property type="match status" value="1"/>
</dbReference>
<dbReference type="Gene3D" id="3.20.20.20">
    <property type="entry name" value="Dihydropteroate synthase-like"/>
    <property type="match status" value="1"/>
</dbReference>
<evidence type="ECO:0000256" key="4">
    <source>
        <dbReference type="ARBA" id="ARBA00012458"/>
    </source>
</evidence>
<comment type="pathway">
    <text evidence="3">Cofactor biosynthesis; tetrahydrofolate biosynthesis; 7,8-dihydrofolate from 2-amino-4-hydroxy-6-hydroxymethyl-7,8-dihydropteridine diphosphate and 4-aminobenzoate: step 1/2.</text>
</comment>
<dbReference type="PANTHER" id="PTHR20941:SF1">
    <property type="entry name" value="FOLIC ACID SYNTHESIS PROTEIN FOL1"/>
    <property type="match status" value="1"/>
</dbReference>
<dbReference type="CDD" id="cd00739">
    <property type="entry name" value="DHPS"/>
    <property type="match status" value="1"/>
</dbReference>
<evidence type="ECO:0000256" key="3">
    <source>
        <dbReference type="ARBA" id="ARBA00004763"/>
    </source>
</evidence>
<comment type="catalytic activity">
    <reaction evidence="1">
        <text>(7,8-dihydropterin-6-yl)methyl diphosphate + 4-aminobenzoate = 7,8-dihydropteroate + diphosphate</text>
        <dbReference type="Rhea" id="RHEA:19949"/>
        <dbReference type="ChEBI" id="CHEBI:17836"/>
        <dbReference type="ChEBI" id="CHEBI:17839"/>
        <dbReference type="ChEBI" id="CHEBI:33019"/>
        <dbReference type="ChEBI" id="CHEBI:72950"/>
        <dbReference type="EC" id="2.5.1.15"/>
    </reaction>
</comment>
<evidence type="ECO:0000256" key="5">
    <source>
        <dbReference type="ARBA" id="ARBA00022679"/>
    </source>
</evidence>
<comment type="cofactor">
    <cofactor evidence="2">
        <name>Mg(2+)</name>
        <dbReference type="ChEBI" id="CHEBI:18420"/>
    </cofactor>
</comment>
<evidence type="ECO:0000256" key="2">
    <source>
        <dbReference type="ARBA" id="ARBA00001946"/>
    </source>
</evidence>
<dbReference type="SUPFAM" id="SSF51717">
    <property type="entry name" value="Dihydropteroate synthetase-like"/>
    <property type="match status" value="1"/>
</dbReference>
<proteinExistence type="predicted"/>
<dbReference type="InterPro" id="IPR000489">
    <property type="entry name" value="Pterin-binding_dom"/>
</dbReference>
<keyword evidence="11" id="KW-1185">Reference proteome</keyword>
<reference evidence="10 11" key="1">
    <citation type="submission" date="2018-11" db="EMBL/GenBank/DDBJ databases">
        <title>Novel bacteria species description.</title>
        <authorList>
            <person name="Han J.-H."/>
        </authorList>
    </citation>
    <scope>NUCLEOTIDE SEQUENCE [LARGE SCALE GENOMIC DNA]</scope>
    <source>
        <strain evidence="10 11">KCTC23259</strain>
    </source>
</reference>
<accession>A0AAE3H0Z5</accession>
<evidence type="ECO:0000256" key="6">
    <source>
        <dbReference type="ARBA" id="ARBA00022723"/>
    </source>
</evidence>
<dbReference type="PROSITE" id="PS50972">
    <property type="entry name" value="PTERIN_BINDING"/>
    <property type="match status" value="1"/>
</dbReference>
<name>A0AAE3H0Z5_9BACT</name>
<evidence type="ECO:0000313" key="10">
    <source>
        <dbReference type="EMBL" id="MCP9762738.1"/>
    </source>
</evidence>
<keyword evidence="5 10" id="KW-0808">Transferase</keyword>
<protein>
    <recommendedName>
        <fullName evidence="4">dihydropteroate synthase</fullName>
        <ecNumber evidence="4">2.5.1.15</ecNumber>
    </recommendedName>
</protein>
<dbReference type="GO" id="GO:0004156">
    <property type="term" value="F:dihydropteroate synthase activity"/>
    <property type="evidence" value="ECO:0007669"/>
    <property type="project" value="UniProtKB-EC"/>
</dbReference>
<dbReference type="InterPro" id="IPR045031">
    <property type="entry name" value="DHP_synth-like"/>
</dbReference>
<evidence type="ECO:0000313" key="11">
    <source>
        <dbReference type="Proteomes" id="UP001204144"/>
    </source>
</evidence>
<dbReference type="InterPro" id="IPR006390">
    <property type="entry name" value="DHP_synth_dom"/>
</dbReference>